<evidence type="ECO:0000256" key="2">
    <source>
        <dbReference type="HAMAP-Rule" id="MF_00048"/>
    </source>
</evidence>
<dbReference type="Pfam" id="PF02021">
    <property type="entry name" value="UPF0102"/>
    <property type="match status" value="1"/>
</dbReference>
<dbReference type="InterPro" id="IPR003509">
    <property type="entry name" value="UPF0102_YraN-like"/>
</dbReference>
<dbReference type="PANTHER" id="PTHR34039:SF1">
    <property type="entry name" value="UPF0102 PROTEIN YRAN"/>
    <property type="match status" value="1"/>
</dbReference>
<name>U1F8Z4_9ACTN</name>
<evidence type="ECO:0000256" key="1">
    <source>
        <dbReference type="ARBA" id="ARBA00006738"/>
    </source>
</evidence>
<comment type="caution">
    <text evidence="3">The sequence shown here is derived from an EMBL/GenBank/DDBJ whole genome shotgun (WGS) entry which is preliminary data.</text>
</comment>
<evidence type="ECO:0000313" key="3">
    <source>
        <dbReference type="EMBL" id="ERF55476.1"/>
    </source>
</evidence>
<dbReference type="NCBIfam" id="NF009154">
    <property type="entry name" value="PRK12497.3-3"/>
    <property type="match status" value="1"/>
</dbReference>
<dbReference type="SUPFAM" id="SSF52980">
    <property type="entry name" value="Restriction endonuclease-like"/>
    <property type="match status" value="1"/>
</dbReference>
<proteinExistence type="inferred from homology"/>
<dbReference type="Proteomes" id="UP000016307">
    <property type="component" value="Unassembled WGS sequence"/>
</dbReference>
<evidence type="ECO:0000313" key="4">
    <source>
        <dbReference type="Proteomes" id="UP000016307"/>
    </source>
</evidence>
<dbReference type="Gene3D" id="3.40.1350.10">
    <property type="match status" value="1"/>
</dbReference>
<protein>
    <recommendedName>
        <fullName evidence="2">UPF0102 protein H641_08515</fullName>
    </recommendedName>
</protein>
<dbReference type="CDD" id="cd20736">
    <property type="entry name" value="PoNe_Nuclease"/>
    <property type="match status" value="1"/>
</dbReference>
<organism evidence="3 4">
    <name type="scientific">Cutibacterium granulosum DSM 20700</name>
    <dbReference type="NCBI Taxonomy" id="1160719"/>
    <lineage>
        <taxon>Bacteria</taxon>
        <taxon>Bacillati</taxon>
        <taxon>Actinomycetota</taxon>
        <taxon>Actinomycetes</taxon>
        <taxon>Propionibacteriales</taxon>
        <taxon>Propionibacteriaceae</taxon>
        <taxon>Cutibacterium</taxon>
    </lineage>
</organism>
<dbReference type="EMBL" id="AOSS01000319">
    <property type="protein sequence ID" value="ERF55476.1"/>
    <property type="molecule type" value="Genomic_DNA"/>
</dbReference>
<comment type="similarity">
    <text evidence="1 2">Belongs to the UPF0102 family.</text>
</comment>
<keyword evidence="4" id="KW-1185">Reference proteome</keyword>
<dbReference type="InterPro" id="IPR011856">
    <property type="entry name" value="tRNA_endonuc-like_dom_sf"/>
</dbReference>
<gene>
    <name evidence="3" type="ORF">H641_08515</name>
</gene>
<dbReference type="InterPro" id="IPR011335">
    <property type="entry name" value="Restrct_endonuc-II-like"/>
</dbReference>
<dbReference type="PANTHER" id="PTHR34039">
    <property type="entry name" value="UPF0102 PROTEIN YRAN"/>
    <property type="match status" value="1"/>
</dbReference>
<sequence>MGVEVVHMPVRPVDQDVPTTIRGAALRARKGHRHHIAAWGEDVAARYVTSLGWRMVARNWVTDIGEADIIALDDEGWAVLVEVRTRTGTDFGTPLESITPAKLHKLTQLALVWRRQHPEHHHIRVDVIGVLRRDSAEPQITHVRGVGQ</sequence>
<dbReference type="GO" id="GO:0003676">
    <property type="term" value="F:nucleic acid binding"/>
    <property type="evidence" value="ECO:0007669"/>
    <property type="project" value="InterPro"/>
</dbReference>
<reference evidence="3 4" key="1">
    <citation type="journal article" date="2013" name="BMC Genomics">
        <title>Comparative genomics reveals distinct host-interacting traits of three major human-associated propionibacteria.</title>
        <authorList>
            <person name="Mak T.N."/>
            <person name="Schmid M."/>
            <person name="Brzuszkiewicz E."/>
            <person name="Zeng G."/>
            <person name="Meyer R."/>
            <person name="Sfanos K.S."/>
            <person name="Brinkmann V."/>
            <person name="Meyer T.F."/>
            <person name="Bruggemann H."/>
        </authorList>
    </citation>
    <scope>NUCLEOTIDE SEQUENCE [LARGE SCALE GENOMIC DNA]</scope>
    <source>
        <strain evidence="3 4">DSM 20700</strain>
    </source>
</reference>
<dbReference type="HAMAP" id="MF_00048">
    <property type="entry name" value="UPF0102"/>
    <property type="match status" value="1"/>
</dbReference>
<dbReference type="PATRIC" id="fig|1160719.4.peg.1609"/>
<dbReference type="AlphaFoldDB" id="U1F8Z4"/>
<accession>U1F8Z4</accession>